<dbReference type="AlphaFoldDB" id="A0A076ERX0"/>
<keyword evidence="2 5" id="KW-0812">Transmembrane</keyword>
<keyword evidence="3 5" id="KW-1133">Transmembrane helix</keyword>
<dbReference type="RefSeq" id="WP_128640841.1">
    <property type="nucleotide sequence ID" value="NZ_CP008947.1"/>
</dbReference>
<organism evidence="6 7">
    <name type="scientific">Rhodococcus opacus</name>
    <name type="common">Nocardia opaca</name>
    <dbReference type="NCBI Taxonomy" id="37919"/>
    <lineage>
        <taxon>Bacteria</taxon>
        <taxon>Bacillati</taxon>
        <taxon>Actinomycetota</taxon>
        <taxon>Actinomycetes</taxon>
        <taxon>Mycobacteriales</taxon>
        <taxon>Nocardiaceae</taxon>
        <taxon>Rhodococcus</taxon>
    </lineage>
</organism>
<evidence type="ECO:0000256" key="5">
    <source>
        <dbReference type="SAM" id="Phobius"/>
    </source>
</evidence>
<feature type="transmembrane region" description="Helical" evidence="5">
    <location>
        <begin position="266"/>
        <end position="286"/>
    </location>
</feature>
<dbReference type="PANTHER" id="PTHR37955:SF1">
    <property type="entry name" value="DEP DOMAIN-CONTAINING PROTEIN"/>
    <property type="match status" value="1"/>
</dbReference>
<evidence type="ECO:0000256" key="2">
    <source>
        <dbReference type="ARBA" id="ARBA00022692"/>
    </source>
</evidence>
<dbReference type="InterPro" id="IPR052951">
    <property type="entry name" value="Tellurite_res_ion_channel"/>
</dbReference>
<gene>
    <name evidence="6" type="ORF">EP51_26390</name>
</gene>
<feature type="transmembrane region" description="Helical" evidence="5">
    <location>
        <begin position="87"/>
        <end position="106"/>
    </location>
</feature>
<proteinExistence type="predicted"/>
<name>A0A076ERX0_RHOOP</name>
<feature type="transmembrane region" description="Helical" evidence="5">
    <location>
        <begin position="48"/>
        <end position="67"/>
    </location>
</feature>
<dbReference type="Pfam" id="PF03595">
    <property type="entry name" value="SLAC1"/>
    <property type="match status" value="1"/>
</dbReference>
<accession>A0A076ERX0</accession>
<dbReference type="PANTHER" id="PTHR37955">
    <property type="entry name" value="TELLURITE RESISTANCE PROTEIN TEHA"/>
    <property type="match status" value="1"/>
</dbReference>
<sequence>MAAHSKSVAREPRSRTHFPLNSLAVPLGLAGLAQVWSIATVALGTPFALTQAFWLIAALAWIVMAAAHAHRDRRVALGFSHQLTHFAHGPLAALLPLSAMLLGANLHRTFPLAGTALTLIAIMAAAIFGAWMMSFWMSGEMALESVHGGYYLPISAAGLVGALTAAQTGLDWLAIASFAIGLFFWVVISMLLFLRLALRPAMPAPLVPTLVIMIAPPAVGAAAWLAISNGRPDALFGSLTAITAFMVMVQVPLLPRYRALPFSHGFWSFTFPLASVAALAIIWLHLLHPPAWRAVTTALLAAVTIFVGVIAVKSMLLILTPSRRAVQ</sequence>
<feature type="transmembrane region" description="Helical" evidence="5">
    <location>
        <begin position="298"/>
        <end position="319"/>
    </location>
</feature>
<dbReference type="eggNOG" id="COG1275">
    <property type="taxonomic scope" value="Bacteria"/>
</dbReference>
<feature type="transmembrane region" description="Helical" evidence="5">
    <location>
        <begin position="234"/>
        <end position="254"/>
    </location>
</feature>
<feature type="transmembrane region" description="Helical" evidence="5">
    <location>
        <begin position="112"/>
        <end position="136"/>
    </location>
</feature>
<reference evidence="6 7" key="1">
    <citation type="submission" date="2014-07" db="EMBL/GenBank/DDBJ databases">
        <title>Genome Sequence of Rhodococcus opacus Strain R7, a Biodegrader of Mono- and Polycyclic Aromatic Hydrocarbons.</title>
        <authorList>
            <person name="Di Gennaro P."/>
            <person name="Zampolli J."/>
            <person name="Presti I."/>
            <person name="Cappelletti M."/>
            <person name="D'Ursi P."/>
            <person name="Orro A."/>
            <person name="Mezzelani A."/>
            <person name="Milanesi L."/>
        </authorList>
    </citation>
    <scope>NUCLEOTIDE SEQUENCE [LARGE SCALE GENOMIC DNA]</scope>
    <source>
        <strain evidence="6 7">R7</strain>
    </source>
</reference>
<comment type="subcellular location">
    <subcellularLocation>
        <location evidence="1">Membrane</location>
        <topology evidence="1">Multi-pass membrane protein</topology>
    </subcellularLocation>
</comment>
<protein>
    <submittedName>
        <fullName evidence="6">Potassium-tellurite ethidium and proflavin transporter</fullName>
    </submittedName>
</protein>
<dbReference type="InterPro" id="IPR004695">
    <property type="entry name" value="SLAC1/Mae1/Ssu1/TehA"/>
</dbReference>
<dbReference type="InterPro" id="IPR038665">
    <property type="entry name" value="Voltage-dep_anion_channel_sf"/>
</dbReference>
<feature type="transmembrane region" description="Helical" evidence="5">
    <location>
        <begin position="148"/>
        <end position="166"/>
    </location>
</feature>
<evidence type="ECO:0000256" key="1">
    <source>
        <dbReference type="ARBA" id="ARBA00004141"/>
    </source>
</evidence>
<dbReference type="Gene3D" id="1.50.10.150">
    <property type="entry name" value="Voltage-dependent anion channel"/>
    <property type="match status" value="1"/>
</dbReference>
<evidence type="ECO:0000313" key="7">
    <source>
        <dbReference type="Proteomes" id="UP000028488"/>
    </source>
</evidence>
<dbReference type="EMBL" id="CP008947">
    <property type="protein sequence ID" value="AII07972.1"/>
    <property type="molecule type" value="Genomic_DNA"/>
</dbReference>
<evidence type="ECO:0000256" key="3">
    <source>
        <dbReference type="ARBA" id="ARBA00022989"/>
    </source>
</evidence>
<feature type="transmembrane region" description="Helical" evidence="5">
    <location>
        <begin position="206"/>
        <end position="228"/>
    </location>
</feature>
<evidence type="ECO:0000256" key="4">
    <source>
        <dbReference type="ARBA" id="ARBA00023136"/>
    </source>
</evidence>
<evidence type="ECO:0000313" key="6">
    <source>
        <dbReference type="EMBL" id="AII07972.1"/>
    </source>
</evidence>
<dbReference type="Proteomes" id="UP000028488">
    <property type="component" value="Chromosome"/>
</dbReference>
<dbReference type="GO" id="GO:0005886">
    <property type="term" value="C:plasma membrane"/>
    <property type="evidence" value="ECO:0007669"/>
    <property type="project" value="TreeGrafter"/>
</dbReference>
<feature type="transmembrane region" description="Helical" evidence="5">
    <location>
        <begin position="20"/>
        <end position="42"/>
    </location>
</feature>
<feature type="transmembrane region" description="Helical" evidence="5">
    <location>
        <begin position="172"/>
        <end position="194"/>
    </location>
</feature>
<dbReference type="GO" id="GO:0046583">
    <property type="term" value="F:monoatomic cation efflux transmembrane transporter activity"/>
    <property type="evidence" value="ECO:0007669"/>
    <property type="project" value="TreeGrafter"/>
</dbReference>
<keyword evidence="4 5" id="KW-0472">Membrane</keyword>